<dbReference type="Pfam" id="PF07715">
    <property type="entry name" value="Plug"/>
    <property type="match status" value="1"/>
</dbReference>
<dbReference type="NCBIfam" id="TIGR04057">
    <property type="entry name" value="SusC_RagA_signa"/>
    <property type="match status" value="1"/>
</dbReference>
<evidence type="ECO:0000256" key="3">
    <source>
        <dbReference type="ARBA" id="ARBA00022452"/>
    </source>
</evidence>
<feature type="domain" description="TonB-dependent receptor plug" evidence="9">
    <location>
        <begin position="117"/>
        <end position="243"/>
    </location>
</feature>
<organism evidence="10 11">
    <name type="scientific">Pedobacter africanus</name>
    <dbReference type="NCBI Taxonomy" id="151894"/>
    <lineage>
        <taxon>Bacteria</taxon>
        <taxon>Pseudomonadati</taxon>
        <taxon>Bacteroidota</taxon>
        <taxon>Sphingobacteriia</taxon>
        <taxon>Sphingobacteriales</taxon>
        <taxon>Sphingobacteriaceae</taxon>
        <taxon>Pedobacter</taxon>
    </lineage>
</organism>
<comment type="subcellular location">
    <subcellularLocation>
        <location evidence="1 7">Cell outer membrane</location>
        <topology evidence="1 7">Multi-pass membrane protein</topology>
    </subcellularLocation>
</comment>
<dbReference type="STRING" id="151894.SAMN04488524_0988"/>
<keyword evidence="2 7" id="KW-0813">Transport</keyword>
<name>A0A1W1ZUL7_9SPHI</name>
<keyword evidence="4 7" id="KW-0812">Transmembrane</keyword>
<dbReference type="InterPro" id="IPR039426">
    <property type="entry name" value="TonB-dep_rcpt-like"/>
</dbReference>
<evidence type="ECO:0000256" key="5">
    <source>
        <dbReference type="ARBA" id="ARBA00023136"/>
    </source>
</evidence>
<dbReference type="AlphaFoldDB" id="A0A1W1ZUL7"/>
<keyword evidence="6 7" id="KW-0998">Cell outer membrane</keyword>
<evidence type="ECO:0000313" key="11">
    <source>
        <dbReference type="Proteomes" id="UP000192756"/>
    </source>
</evidence>
<sequence>MKQFYSRCLSVLLLSLLTIAAYAQKNITGTVKDKAGTPIPAVSVLVKGTKNGVSTDATGRYAIAAKQGDVLVFRYLGFKSQEATVGASGAVNIELEEEDNSLNEVVVTALGIKREKKALGYAIQEVKGETLAAAKEPNLVNALSGKVAGLQITRSNNGPGGSSRITLRGNNSLNTKNVPQALIVVDGVPMDNFTGASNNDFNNPSLDMGNGLADISAEDIESMSVLKGPAAAALYGSRAGNGVILITTKSGRAQKGLGITVSSSMGIESILTNPEMQNAYGQGELGIYEPLKTSSWGPKIEGQSVKKWDGSAVPLTAYDNIGNYFGNGVSLNNSVSFQQQYKAISVYTSYNRADEKSMVPGVKLTRNNLMARAVTKFGADDRWTTDTKIQYSNTFAQNRPVGGARNDNAFRSIYLLPRSLDLRDFRAAKNDLGKMLWFGTSNMVNPYWSRLYNTNQDERNRFMMNGSLGYKFNSWLTAEIKGGADIYTTNGEEKLYDGSPIINKGRYSINRSSFSETNFSTLFTAKQDNLFGKLGGALTLGGNLMSQRRLGSEISTGEMVVPDFFSLKNAKDPLNPIEIDERKKINSVYGSGQLNWDGYLFLDATFRNDWSSALSKANRSYFYPSVTTSVVFSEMITKTGGTLPSWLSYGKLRASYAQVGNDMWPYQIYNTYKLEKDPNNNTTASRNDVLFNPDVKNELIKSFEVGMEMRFFQGRIGIDAAWYKSNATNQLIDLPMDPLSGYKFRKINAGDLENKGYEIMFDGKILNNQDGFNWNMLVNWAANTNTVKSITDDVKLYTLGGYDDVRINAITGQKFGEIYGSKFTRVTDQSSPYYGQLLLTADGLPTRGEQGVRIGNQQATGLLGVTNSFNYKGFGLSFLVDARIGGQIFSSTNFFMQSNGTAAITAPGGVRNNMVVPGVIANGSGGYTENTKEVTPERYYTWLAGYGNVGIGEANIYDATNVRLRNVQLSYDLPLKFLSKTPIQRAKVGLSCNNVWLISGDMNGIDPESVYSTNTTANGFENGSAPTSRTFLFNLTLGF</sequence>
<dbReference type="NCBIfam" id="TIGR04056">
    <property type="entry name" value="OMP_RagA_SusC"/>
    <property type="match status" value="1"/>
</dbReference>
<dbReference type="SUPFAM" id="SSF56935">
    <property type="entry name" value="Porins"/>
    <property type="match status" value="1"/>
</dbReference>
<reference evidence="11" key="1">
    <citation type="submission" date="2017-04" db="EMBL/GenBank/DDBJ databases">
        <authorList>
            <person name="Varghese N."/>
            <person name="Submissions S."/>
        </authorList>
    </citation>
    <scope>NUCLEOTIDE SEQUENCE [LARGE SCALE GENOMIC DNA]</scope>
    <source>
        <strain evidence="11">DSM 12126</strain>
    </source>
</reference>
<protein>
    <submittedName>
        <fullName evidence="10">TonB-linked outer membrane protein, SusC/RagA family</fullName>
    </submittedName>
</protein>
<evidence type="ECO:0000313" key="10">
    <source>
        <dbReference type="EMBL" id="SMC52094.1"/>
    </source>
</evidence>
<evidence type="ECO:0000256" key="1">
    <source>
        <dbReference type="ARBA" id="ARBA00004571"/>
    </source>
</evidence>
<evidence type="ECO:0000256" key="7">
    <source>
        <dbReference type="PROSITE-ProRule" id="PRU01360"/>
    </source>
</evidence>
<gene>
    <name evidence="10" type="ORF">SAMN04488524_0988</name>
</gene>
<comment type="similarity">
    <text evidence="7">Belongs to the TonB-dependent receptor family.</text>
</comment>
<dbReference type="Gene3D" id="2.40.170.20">
    <property type="entry name" value="TonB-dependent receptor, beta-barrel domain"/>
    <property type="match status" value="1"/>
</dbReference>
<evidence type="ECO:0000256" key="2">
    <source>
        <dbReference type="ARBA" id="ARBA00022448"/>
    </source>
</evidence>
<keyword evidence="11" id="KW-1185">Reference proteome</keyword>
<dbReference type="RefSeq" id="WP_084237270.1">
    <property type="nucleotide sequence ID" value="NZ_FWXT01000001.1"/>
</dbReference>
<accession>A0A1W1ZUL7</accession>
<dbReference type="InterPro" id="IPR008969">
    <property type="entry name" value="CarboxyPept-like_regulatory"/>
</dbReference>
<evidence type="ECO:0000256" key="6">
    <source>
        <dbReference type="ARBA" id="ARBA00023237"/>
    </source>
</evidence>
<feature type="signal peptide" evidence="8">
    <location>
        <begin position="1"/>
        <end position="23"/>
    </location>
</feature>
<evidence type="ECO:0000259" key="9">
    <source>
        <dbReference type="Pfam" id="PF07715"/>
    </source>
</evidence>
<keyword evidence="5 7" id="KW-0472">Membrane</keyword>
<keyword evidence="3 7" id="KW-1134">Transmembrane beta strand</keyword>
<dbReference type="Gene3D" id="2.60.40.1120">
    <property type="entry name" value="Carboxypeptidase-like, regulatory domain"/>
    <property type="match status" value="1"/>
</dbReference>
<dbReference type="InterPro" id="IPR036942">
    <property type="entry name" value="Beta-barrel_TonB_sf"/>
</dbReference>
<dbReference type="InterPro" id="IPR023997">
    <property type="entry name" value="TonB-dep_OMP_SusC/RagA_CS"/>
</dbReference>
<dbReference type="Proteomes" id="UP000192756">
    <property type="component" value="Unassembled WGS sequence"/>
</dbReference>
<dbReference type="SUPFAM" id="SSF49464">
    <property type="entry name" value="Carboxypeptidase regulatory domain-like"/>
    <property type="match status" value="1"/>
</dbReference>
<keyword evidence="8" id="KW-0732">Signal</keyword>
<dbReference type="PROSITE" id="PS52016">
    <property type="entry name" value="TONB_DEPENDENT_REC_3"/>
    <property type="match status" value="1"/>
</dbReference>
<dbReference type="InterPro" id="IPR023996">
    <property type="entry name" value="TonB-dep_OMP_SusC/RagA"/>
</dbReference>
<dbReference type="Pfam" id="PF13715">
    <property type="entry name" value="CarbopepD_reg_2"/>
    <property type="match status" value="1"/>
</dbReference>
<dbReference type="EMBL" id="FWXT01000001">
    <property type="protein sequence ID" value="SMC52094.1"/>
    <property type="molecule type" value="Genomic_DNA"/>
</dbReference>
<evidence type="ECO:0000256" key="8">
    <source>
        <dbReference type="SAM" id="SignalP"/>
    </source>
</evidence>
<feature type="chain" id="PRO_5010697037" evidence="8">
    <location>
        <begin position="24"/>
        <end position="1039"/>
    </location>
</feature>
<dbReference type="InterPro" id="IPR012910">
    <property type="entry name" value="Plug_dom"/>
</dbReference>
<proteinExistence type="inferred from homology"/>
<dbReference type="GO" id="GO:0009279">
    <property type="term" value="C:cell outer membrane"/>
    <property type="evidence" value="ECO:0007669"/>
    <property type="project" value="UniProtKB-SubCell"/>
</dbReference>
<dbReference type="Gene3D" id="2.170.130.10">
    <property type="entry name" value="TonB-dependent receptor, plug domain"/>
    <property type="match status" value="1"/>
</dbReference>
<dbReference type="InterPro" id="IPR037066">
    <property type="entry name" value="Plug_dom_sf"/>
</dbReference>
<dbReference type="OrthoDB" id="9768177at2"/>
<evidence type="ECO:0000256" key="4">
    <source>
        <dbReference type="ARBA" id="ARBA00022692"/>
    </source>
</evidence>